<dbReference type="Proteomes" id="UP000005615">
    <property type="component" value="Unassembled WGS sequence"/>
</dbReference>
<dbReference type="Gene3D" id="3.40.50.12780">
    <property type="entry name" value="N-terminal domain of ligase-like"/>
    <property type="match status" value="1"/>
</dbReference>
<dbReference type="InterPro" id="IPR042099">
    <property type="entry name" value="ANL_N_sf"/>
</dbReference>
<sequence length="360" mass="41465">MDINERVDNLFFENPYSLNKSEKRAFILDILGDLHIHHSINCEGYRRFVEFFDYREDFVELSEYPYLPVRLFKNNNLLSISKEHLFKTLNSSGTTGSVSKIYLNKATASRQSKVLNKISSFFIGNKRIPMCIIDSKELLQDRTKFNARAAGIIGYSVFGRDHFYCLDQNLDLKVEEFIAFIKKYEDEPIFFFGFTFLIWSKLIERLEELDFSFVVHPDSLMIHGGGWKKLVDLNISNETFKKRLNDQLKLVYVYNYYGMIEQVGSVFMECSAGMLHASNYSDILIRDKSDYAVLDHGKEGLIQVISILPTSYPGNSILTEDVGVLYGEDDCSCGLNGKYFKVNGRLPQAELRGCSDTRKV</sequence>
<dbReference type="GO" id="GO:0008218">
    <property type="term" value="P:bioluminescence"/>
    <property type="evidence" value="ECO:0007669"/>
    <property type="project" value="InterPro"/>
</dbReference>
<reference evidence="1 2" key="1">
    <citation type="journal article" date="2011" name="J. Bacteriol.">
        <title>Genome sequence of strain IMCC3088, a proteorhodopsin-containing marine bacterium belonging to the OM60/NOR5 clade.</title>
        <authorList>
            <person name="Jang Y."/>
            <person name="Oh H.M."/>
            <person name="Kang I."/>
            <person name="Lee K."/>
            <person name="Yang S.J."/>
            <person name="Cho J.C."/>
        </authorList>
    </citation>
    <scope>NUCLEOTIDE SEQUENCE [LARGE SCALE GENOMIC DNA]</scope>
    <source>
        <strain evidence="1 2">IMCC3088</strain>
    </source>
</reference>
<dbReference type="Pfam" id="PF04443">
    <property type="entry name" value="LuxE"/>
    <property type="match status" value="1"/>
</dbReference>
<proteinExistence type="predicted"/>
<keyword evidence="2" id="KW-1185">Reference proteome</keyword>
<dbReference type="RefSeq" id="WP_009576433.1">
    <property type="nucleotide sequence ID" value="NZ_AEIG01000066.1"/>
</dbReference>
<comment type="caution">
    <text evidence="1">The sequence shown here is derived from an EMBL/GenBank/DDBJ whole genome shotgun (WGS) entry which is preliminary data.</text>
</comment>
<name>F3L3Q3_9GAMM</name>
<organism evidence="1 2">
    <name type="scientific">Aequoribacter fuscus</name>
    <dbReference type="NCBI Taxonomy" id="2518989"/>
    <lineage>
        <taxon>Bacteria</taxon>
        <taxon>Pseudomonadati</taxon>
        <taxon>Pseudomonadota</taxon>
        <taxon>Gammaproteobacteria</taxon>
        <taxon>Cellvibrionales</taxon>
        <taxon>Halieaceae</taxon>
        <taxon>Aequoribacter</taxon>
    </lineage>
</organism>
<accession>F3L3Q3</accession>
<dbReference type="AlphaFoldDB" id="F3L3Q3"/>
<dbReference type="OrthoDB" id="3597198at2"/>
<evidence type="ECO:0000313" key="2">
    <source>
        <dbReference type="Proteomes" id="UP000005615"/>
    </source>
</evidence>
<protein>
    <submittedName>
        <fullName evidence="1">Acyl protein synthase/acyl-CoA reductase RfbN</fullName>
    </submittedName>
</protein>
<dbReference type="GO" id="GO:0047474">
    <property type="term" value="F:long-chain fatty acid--protein ligase activity"/>
    <property type="evidence" value="ECO:0007669"/>
    <property type="project" value="InterPro"/>
</dbReference>
<dbReference type="InterPro" id="IPR007534">
    <property type="entry name" value="LuxE"/>
</dbReference>
<evidence type="ECO:0000313" key="1">
    <source>
        <dbReference type="EMBL" id="EGG29026.1"/>
    </source>
</evidence>
<dbReference type="eggNOG" id="COG1541">
    <property type="taxonomic scope" value="Bacteria"/>
</dbReference>
<dbReference type="EMBL" id="AEIG01000066">
    <property type="protein sequence ID" value="EGG29026.1"/>
    <property type="molecule type" value="Genomic_DNA"/>
</dbReference>
<gene>
    <name evidence="1" type="ORF">IMCC3088_2245</name>
</gene>
<dbReference type="STRING" id="2518989.IMCC3088_2245"/>